<keyword evidence="3" id="KW-0560">Oxidoreductase</keyword>
<evidence type="ECO:0000313" key="11">
    <source>
        <dbReference type="EMBL" id="CAH1239347.1"/>
    </source>
</evidence>
<dbReference type="SUPFAM" id="SSF51430">
    <property type="entry name" value="NAD(P)-linked oxidoreductase"/>
    <property type="match status" value="1"/>
</dbReference>
<gene>
    <name evidence="11" type="primary">AKR1A1</name>
    <name evidence="11" type="ORF">BLAG_LOCUS3682</name>
</gene>
<evidence type="ECO:0000313" key="12">
    <source>
        <dbReference type="Proteomes" id="UP000838412"/>
    </source>
</evidence>
<dbReference type="InterPro" id="IPR023210">
    <property type="entry name" value="NADP_OxRdtase_dom"/>
</dbReference>
<evidence type="ECO:0000259" key="10">
    <source>
        <dbReference type="Pfam" id="PF00248"/>
    </source>
</evidence>
<evidence type="ECO:0000256" key="8">
    <source>
        <dbReference type="ARBA" id="ARBA00048262"/>
    </source>
</evidence>
<dbReference type="Gene3D" id="3.20.20.100">
    <property type="entry name" value="NADP-dependent oxidoreductase domain"/>
    <property type="match status" value="1"/>
</dbReference>
<comment type="catalytic activity">
    <reaction evidence="6">
        <text>S-nitroso-CoA + NADPH + H(+) = sulfinamide-CoA + NADP(+)</text>
        <dbReference type="Rhea" id="RHEA:78375"/>
        <dbReference type="ChEBI" id="CHEBI:15378"/>
        <dbReference type="ChEBI" id="CHEBI:57783"/>
        <dbReference type="ChEBI" id="CHEBI:58349"/>
        <dbReference type="ChEBI" id="CHEBI:145546"/>
        <dbReference type="ChEBI" id="CHEBI:145548"/>
    </reaction>
    <physiologicalReaction direction="left-to-right" evidence="6">
        <dbReference type="Rhea" id="RHEA:78376"/>
    </physiologicalReaction>
</comment>
<keyword evidence="12" id="KW-1185">Reference proteome</keyword>
<evidence type="ECO:0000256" key="9">
    <source>
        <dbReference type="SAM" id="MobiDB-lite"/>
    </source>
</evidence>
<dbReference type="PRINTS" id="PR00069">
    <property type="entry name" value="ALDKETRDTASE"/>
</dbReference>
<organism evidence="11 12">
    <name type="scientific">Branchiostoma lanceolatum</name>
    <name type="common">Common lancelet</name>
    <name type="synonym">Amphioxus lanceolatum</name>
    <dbReference type="NCBI Taxonomy" id="7740"/>
    <lineage>
        <taxon>Eukaryota</taxon>
        <taxon>Metazoa</taxon>
        <taxon>Chordata</taxon>
        <taxon>Cephalochordata</taxon>
        <taxon>Leptocardii</taxon>
        <taxon>Amphioxiformes</taxon>
        <taxon>Branchiostomatidae</taxon>
        <taxon>Branchiostoma</taxon>
    </lineage>
</organism>
<comment type="catalytic activity">
    <reaction evidence="8">
        <text>a primary alcohol + NADP(+) = an aldehyde + NADPH + H(+)</text>
        <dbReference type="Rhea" id="RHEA:15937"/>
        <dbReference type="ChEBI" id="CHEBI:15378"/>
        <dbReference type="ChEBI" id="CHEBI:15734"/>
        <dbReference type="ChEBI" id="CHEBI:17478"/>
        <dbReference type="ChEBI" id="CHEBI:57783"/>
        <dbReference type="ChEBI" id="CHEBI:58349"/>
        <dbReference type="EC" id="1.1.1.2"/>
    </reaction>
</comment>
<feature type="region of interest" description="Disordered" evidence="9">
    <location>
        <begin position="41"/>
        <end position="62"/>
    </location>
</feature>
<evidence type="ECO:0000256" key="1">
    <source>
        <dbReference type="ARBA" id="ARBA00007905"/>
    </source>
</evidence>
<dbReference type="GO" id="GO:0008106">
    <property type="term" value="F:alcohol dehydrogenase (NADP+) activity"/>
    <property type="evidence" value="ECO:0007669"/>
    <property type="project" value="UniProtKB-EC"/>
</dbReference>
<evidence type="ECO:0000256" key="6">
    <source>
        <dbReference type="ARBA" id="ARBA00047706"/>
    </source>
</evidence>
<dbReference type="PROSITE" id="PS00798">
    <property type="entry name" value="ALDOKETO_REDUCTASE_1"/>
    <property type="match status" value="1"/>
</dbReference>
<dbReference type="OrthoDB" id="416253at2759"/>
<name>A0A8J9YRR2_BRALA</name>
<dbReference type="Pfam" id="PF00248">
    <property type="entry name" value="Aldo_ket_red"/>
    <property type="match status" value="1"/>
</dbReference>
<evidence type="ECO:0000256" key="4">
    <source>
        <dbReference type="ARBA" id="ARBA00024074"/>
    </source>
</evidence>
<dbReference type="EC" id="1.1.1.2" evidence="4"/>
<dbReference type="FunFam" id="3.20.20.100:FF:000006">
    <property type="entry name" value="Aldo-keto reductase family 1 member A1"/>
    <property type="match status" value="1"/>
</dbReference>
<evidence type="ECO:0000256" key="2">
    <source>
        <dbReference type="ARBA" id="ARBA00022857"/>
    </source>
</evidence>
<dbReference type="AlphaFoldDB" id="A0A8J9YRR2"/>
<dbReference type="Proteomes" id="UP000838412">
    <property type="component" value="Chromosome 11"/>
</dbReference>
<comment type="catalytic activity">
    <reaction evidence="7">
        <text>S-nitrosoglutathione + NADPH + H(+) = S-(hydroxysulfenamide)glutathione + NADP(+)</text>
        <dbReference type="Rhea" id="RHEA:63500"/>
        <dbReference type="ChEBI" id="CHEBI:15378"/>
        <dbReference type="ChEBI" id="CHEBI:57783"/>
        <dbReference type="ChEBI" id="CHEBI:58349"/>
        <dbReference type="ChEBI" id="CHEBI:145544"/>
        <dbReference type="ChEBI" id="CHEBI:229723"/>
    </reaction>
</comment>
<evidence type="ECO:0000256" key="7">
    <source>
        <dbReference type="ARBA" id="ARBA00048207"/>
    </source>
</evidence>
<dbReference type="InterPro" id="IPR018170">
    <property type="entry name" value="Aldo/ket_reductase_CS"/>
</dbReference>
<dbReference type="InterPro" id="IPR036812">
    <property type="entry name" value="NAD(P)_OxRdtase_dom_sf"/>
</dbReference>
<protein>
    <recommendedName>
        <fullName evidence="4">alcohol dehydrogenase (NADP(+))</fullName>
        <ecNumber evidence="4">1.1.1.2</ecNumber>
    </recommendedName>
    <alternativeName>
        <fullName evidence="5">S-nitroso-CoA reductase</fullName>
    </alternativeName>
</protein>
<accession>A0A8J9YRR2</accession>
<evidence type="ECO:0000256" key="5">
    <source>
        <dbReference type="ARBA" id="ARBA00044808"/>
    </source>
</evidence>
<proteinExistence type="inferred from homology"/>
<reference evidence="11" key="1">
    <citation type="submission" date="2022-01" db="EMBL/GenBank/DDBJ databases">
        <authorList>
            <person name="Braso-Vives M."/>
        </authorList>
    </citation>
    <scope>NUCLEOTIDE SEQUENCE</scope>
</reference>
<evidence type="ECO:0000256" key="3">
    <source>
        <dbReference type="ARBA" id="ARBA00023002"/>
    </source>
</evidence>
<dbReference type="PANTHER" id="PTHR11732">
    <property type="entry name" value="ALDO/KETO REDUCTASE"/>
    <property type="match status" value="1"/>
</dbReference>
<dbReference type="InterPro" id="IPR020471">
    <property type="entry name" value="AKR"/>
</dbReference>
<feature type="domain" description="NADP-dependent oxidoreductase" evidence="10">
    <location>
        <begin position="85"/>
        <end position="351"/>
    </location>
</feature>
<keyword evidence="2" id="KW-0521">NADP</keyword>
<sequence length="375" mass="42056">MAYFTVLKLEFSTPTHLFRPDSTLFDSARDPQRLVETTAHRRTPRAKYDQDVGADRGAPVGPEDACSRAWHIAGETEPGGRSGKMKGKVAEAVKAAIDAGYRHVDCALKYGNEAEIGAGLKAKFDEGVVKREDMFITSKLWNTSHHPDDVRGAVESSLTSLGLDYLDLYLIHWPMAFKRGDRFFPTDAEGNMMWEDIHFTETWKALEACVESGLLRNIGLSNFNSKQIQAVIDVAKVKPAVLQVECHPYLNQKQLLQFAKEKGLVFTAYSPLGSPDRPWAKPGDPSIMEDPKLKPIADKYGKSVAQVLLRWGVQRDTIVIPKSVTPARIQQNIRVFDFALTSQEMETIDGFNVPFRVVGFDWVSQVPEFPFHEPF</sequence>
<dbReference type="EMBL" id="OV696696">
    <property type="protein sequence ID" value="CAH1239347.1"/>
    <property type="molecule type" value="Genomic_DNA"/>
</dbReference>
<comment type="similarity">
    <text evidence="1">Belongs to the aldo/keto reductase family.</text>
</comment>